<evidence type="ECO:0000313" key="4">
    <source>
        <dbReference type="Proteomes" id="UP000315891"/>
    </source>
</evidence>
<keyword evidence="4" id="KW-1185">Reference proteome</keyword>
<keyword evidence="2" id="KW-0732">Signal</keyword>
<name>A0A516V663_9GAMM</name>
<dbReference type="EMBL" id="CP041742">
    <property type="protein sequence ID" value="QDQ74003.1"/>
    <property type="molecule type" value="Genomic_DNA"/>
</dbReference>
<evidence type="ECO:0000313" key="3">
    <source>
        <dbReference type="EMBL" id="QDQ74003.1"/>
    </source>
</evidence>
<dbReference type="RefSeq" id="WP_143879514.1">
    <property type="nucleotide sequence ID" value="NZ_BAABLZ010000001.1"/>
</dbReference>
<dbReference type="PROSITE" id="PS51257">
    <property type="entry name" value="PROKAR_LIPOPROTEIN"/>
    <property type="match status" value="1"/>
</dbReference>
<proteinExistence type="predicted"/>
<feature type="region of interest" description="Disordered" evidence="1">
    <location>
        <begin position="16"/>
        <end position="84"/>
    </location>
</feature>
<dbReference type="Proteomes" id="UP000315891">
    <property type="component" value="Chromosome"/>
</dbReference>
<dbReference type="AlphaFoldDB" id="A0A516V663"/>
<organism evidence="3 4">
    <name type="scientific">Pseudoluteimonas lycopersici</name>
    <dbReference type="NCBI Taxonomy" id="1324796"/>
    <lineage>
        <taxon>Bacteria</taxon>
        <taxon>Pseudomonadati</taxon>
        <taxon>Pseudomonadota</taxon>
        <taxon>Gammaproteobacteria</taxon>
        <taxon>Lysobacterales</taxon>
        <taxon>Lysobacteraceae</taxon>
        <taxon>Pseudoluteimonas</taxon>
    </lineage>
</organism>
<feature type="chain" id="PRO_5022180401" evidence="2">
    <location>
        <begin position="18"/>
        <end position="84"/>
    </location>
</feature>
<accession>A0A516V663</accession>
<gene>
    <name evidence="3" type="ORF">FNZ56_08990</name>
</gene>
<reference evidence="3 4" key="1">
    <citation type="submission" date="2019-07" db="EMBL/GenBank/DDBJ databases">
        <title>Lysobacter weifangensis sp. nov., isolated from bensulfuron-methyl contaminated farmland soil.</title>
        <authorList>
            <person name="Zhao H."/>
        </authorList>
    </citation>
    <scope>NUCLEOTIDE SEQUENCE [LARGE SCALE GENOMIC DNA]</scope>
    <source>
        <strain evidence="3 4">CC-Bw-6</strain>
    </source>
</reference>
<evidence type="ECO:0000256" key="2">
    <source>
        <dbReference type="SAM" id="SignalP"/>
    </source>
</evidence>
<feature type="compositionally biased region" description="Pro residues" evidence="1">
    <location>
        <begin position="67"/>
        <end position="84"/>
    </location>
</feature>
<feature type="compositionally biased region" description="Low complexity" evidence="1">
    <location>
        <begin position="32"/>
        <end position="51"/>
    </location>
</feature>
<feature type="signal peptide" evidence="2">
    <location>
        <begin position="1"/>
        <end position="17"/>
    </location>
</feature>
<evidence type="ECO:0000256" key="1">
    <source>
        <dbReference type="SAM" id="MobiDB-lite"/>
    </source>
</evidence>
<protein>
    <submittedName>
        <fullName evidence="3">Uncharacterized protein</fullName>
    </submittedName>
</protein>
<sequence>MKFRIAIAFAISGIALAGCPRDQTPTHEDATPAEPATPASIAPPASTSMPPANEPKLPQSGRARAPTPEPDPLIPPPSPPPVDR</sequence>